<evidence type="ECO:0000313" key="2">
    <source>
        <dbReference type="EMBL" id="CDZ87096.1"/>
    </source>
</evidence>
<dbReference type="AlphaFoldDB" id="A0A098BHB4"/>
<organism evidence="2 3">
    <name type="scientific">Rhodococcus ruber</name>
    <dbReference type="NCBI Taxonomy" id="1830"/>
    <lineage>
        <taxon>Bacteria</taxon>
        <taxon>Bacillati</taxon>
        <taxon>Actinomycetota</taxon>
        <taxon>Actinomycetes</taxon>
        <taxon>Mycobacteriales</taxon>
        <taxon>Nocardiaceae</taxon>
        <taxon>Rhodococcus</taxon>
    </lineage>
</organism>
<name>A0A098BHB4_9NOCA</name>
<sequence>MRLTAWFREGPHGWEVDVGTVEFGGVGCPQRLHGSDVFGDLGPSVLPVPAHDAALGLVPSRSNTELQPPTAHVVERGDLRPGQDRLPLGWQQHSGAESDGAGDRGSASQADERIRLAHHQAGRLGGAFLPAPRVVQILVINRYDGVVAQPVRLEAEFFGTPRYNCRVVLTIGRDLNNSNFHRCSLSYESGKGLCCHHEER</sequence>
<evidence type="ECO:0000313" key="3">
    <source>
        <dbReference type="Proteomes" id="UP000042997"/>
    </source>
</evidence>
<proteinExistence type="predicted"/>
<dbReference type="Proteomes" id="UP000042997">
    <property type="component" value="Unassembled WGS sequence"/>
</dbReference>
<feature type="region of interest" description="Disordered" evidence="1">
    <location>
        <begin position="77"/>
        <end position="109"/>
    </location>
</feature>
<evidence type="ECO:0000256" key="1">
    <source>
        <dbReference type="SAM" id="MobiDB-lite"/>
    </source>
</evidence>
<reference evidence="2 3" key="1">
    <citation type="journal article" date="2014" name="Genome Announc.">
        <title>Draft Genome Sequence of Propane- and Butane-Oxidizing Actinobacterium Rhodococcus ruber IEGM 231.</title>
        <authorList>
            <person name="Ivshina I.B."/>
            <person name="Kuyukina M.S."/>
            <person name="Krivoruchko A.V."/>
            <person name="Barbe V."/>
            <person name="Fischer C."/>
        </authorList>
    </citation>
    <scope>NUCLEOTIDE SEQUENCE [LARGE SCALE GENOMIC DNA]</scope>
</reference>
<accession>A0A098BHB4</accession>
<protein>
    <submittedName>
        <fullName evidence="2">Uncharacterized protein</fullName>
    </submittedName>
</protein>
<gene>
    <name evidence="2" type="ORF">RHRU231_210022</name>
</gene>
<dbReference type="EMBL" id="CCSD01000030">
    <property type="protein sequence ID" value="CDZ87096.1"/>
    <property type="molecule type" value="Genomic_DNA"/>
</dbReference>